<evidence type="ECO:0000256" key="10">
    <source>
        <dbReference type="ARBA" id="ARBA00022837"/>
    </source>
</evidence>
<dbReference type="SUPFAM" id="SSF63887">
    <property type="entry name" value="P-domain of calnexin/calreticulin"/>
    <property type="match status" value="1"/>
</dbReference>
<dbReference type="Pfam" id="PF00262">
    <property type="entry name" value="Calreticulin"/>
    <property type="match status" value="2"/>
</dbReference>
<keyword evidence="10" id="KW-0106">Calcium</keyword>
<dbReference type="GO" id="GO:0005788">
    <property type="term" value="C:endoplasmic reticulum lumen"/>
    <property type="evidence" value="ECO:0007669"/>
    <property type="project" value="UniProtKB-SubCell"/>
</dbReference>
<keyword evidence="11 12" id="KW-0143">Chaperone</keyword>
<dbReference type="InterPro" id="IPR001580">
    <property type="entry name" value="Calret/calnex"/>
</dbReference>
<protein>
    <recommendedName>
        <fullName evidence="3">Calreticulin</fullName>
    </recommendedName>
</protein>
<evidence type="ECO:0000256" key="5">
    <source>
        <dbReference type="ARBA" id="ARBA00022729"/>
    </source>
</evidence>
<keyword evidence="8 12" id="KW-0256">Endoplasmic reticulum</keyword>
<dbReference type="AlphaFoldDB" id="A0A1W0X3H2"/>
<evidence type="ECO:0000256" key="7">
    <source>
        <dbReference type="ARBA" id="ARBA00022737"/>
    </source>
</evidence>
<evidence type="ECO:0000256" key="9">
    <source>
        <dbReference type="ARBA" id="ARBA00022833"/>
    </source>
</evidence>
<keyword evidence="4" id="KW-0479">Metal-binding</keyword>
<keyword evidence="9" id="KW-0862">Zinc</keyword>
<evidence type="ECO:0000256" key="4">
    <source>
        <dbReference type="ARBA" id="ARBA00022723"/>
    </source>
</evidence>
<comment type="caution">
    <text evidence="14">The sequence shown here is derived from an EMBL/GenBank/DDBJ whole genome shotgun (WGS) entry which is preliminary data.</text>
</comment>
<evidence type="ECO:0000313" key="15">
    <source>
        <dbReference type="Proteomes" id="UP000192578"/>
    </source>
</evidence>
<reference evidence="15" key="1">
    <citation type="submission" date="2017-01" db="EMBL/GenBank/DDBJ databases">
        <title>Comparative genomics of anhydrobiosis in the tardigrade Hypsibius dujardini.</title>
        <authorList>
            <person name="Yoshida Y."/>
            <person name="Koutsovoulos G."/>
            <person name="Laetsch D."/>
            <person name="Stevens L."/>
            <person name="Kumar S."/>
            <person name="Horikawa D."/>
            <person name="Ishino K."/>
            <person name="Komine S."/>
            <person name="Tomita M."/>
            <person name="Blaxter M."/>
            <person name="Arakawa K."/>
        </authorList>
    </citation>
    <scope>NUCLEOTIDE SEQUENCE [LARGE SCALE GENOMIC DNA]</scope>
    <source>
        <strain evidence="15">Z151</strain>
    </source>
</reference>
<keyword evidence="7" id="KW-0677">Repeat</keyword>
<dbReference type="SUPFAM" id="SSF49899">
    <property type="entry name" value="Concanavalin A-like lectins/glucanases"/>
    <property type="match status" value="1"/>
</dbReference>
<dbReference type="InterPro" id="IPR013320">
    <property type="entry name" value="ConA-like_dom_sf"/>
</dbReference>
<dbReference type="GO" id="GO:0036503">
    <property type="term" value="P:ERAD pathway"/>
    <property type="evidence" value="ECO:0007669"/>
    <property type="project" value="TreeGrafter"/>
</dbReference>
<dbReference type="OrthoDB" id="10057424at2759"/>
<evidence type="ECO:0000256" key="11">
    <source>
        <dbReference type="ARBA" id="ARBA00023186"/>
    </source>
</evidence>
<dbReference type="PANTHER" id="PTHR11073:SF2">
    <property type="entry name" value="CALRETICULIN"/>
    <property type="match status" value="1"/>
</dbReference>
<evidence type="ECO:0000256" key="13">
    <source>
        <dbReference type="SAM" id="MobiDB-lite"/>
    </source>
</evidence>
<evidence type="ECO:0000256" key="12">
    <source>
        <dbReference type="RuleBase" id="RU362126"/>
    </source>
</evidence>
<organism evidence="14 15">
    <name type="scientific">Hypsibius exemplaris</name>
    <name type="common">Freshwater tardigrade</name>
    <dbReference type="NCBI Taxonomy" id="2072580"/>
    <lineage>
        <taxon>Eukaryota</taxon>
        <taxon>Metazoa</taxon>
        <taxon>Ecdysozoa</taxon>
        <taxon>Tardigrada</taxon>
        <taxon>Eutardigrada</taxon>
        <taxon>Parachela</taxon>
        <taxon>Hypsibioidea</taxon>
        <taxon>Hypsibiidae</taxon>
        <taxon>Hypsibius</taxon>
    </lineage>
</organism>
<feature type="signal peptide" evidence="12">
    <location>
        <begin position="1"/>
        <end position="19"/>
    </location>
</feature>
<evidence type="ECO:0000256" key="8">
    <source>
        <dbReference type="ARBA" id="ARBA00022824"/>
    </source>
</evidence>
<dbReference type="GO" id="GO:0005789">
    <property type="term" value="C:endoplasmic reticulum membrane"/>
    <property type="evidence" value="ECO:0007669"/>
    <property type="project" value="TreeGrafter"/>
</dbReference>
<feature type="chain" id="PRO_5011832790" description="Calreticulin" evidence="12">
    <location>
        <begin position="20"/>
        <end position="424"/>
    </location>
</feature>
<comment type="subcellular location">
    <subcellularLocation>
        <location evidence="1">Endoplasmic reticulum lumen</location>
    </subcellularLocation>
</comment>
<dbReference type="InterPro" id="IPR009033">
    <property type="entry name" value="Calreticulin/calnexin_P_dom_sf"/>
</dbReference>
<dbReference type="FunFam" id="2.10.250.10:FF:000002">
    <property type="entry name" value="Calreticulin"/>
    <property type="match status" value="1"/>
</dbReference>
<proteinExistence type="inferred from homology"/>
<evidence type="ECO:0000256" key="6">
    <source>
        <dbReference type="ARBA" id="ARBA00022734"/>
    </source>
</evidence>
<comment type="similarity">
    <text evidence="2 12">Belongs to the calreticulin family.</text>
</comment>
<dbReference type="GO" id="GO:0005509">
    <property type="term" value="F:calcium ion binding"/>
    <property type="evidence" value="ECO:0007669"/>
    <property type="project" value="InterPro"/>
</dbReference>
<evidence type="ECO:0000256" key="2">
    <source>
        <dbReference type="ARBA" id="ARBA00010983"/>
    </source>
</evidence>
<gene>
    <name evidence="14" type="ORF">BV898_03896</name>
</gene>
<evidence type="ECO:0000256" key="1">
    <source>
        <dbReference type="ARBA" id="ARBA00004319"/>
    </source>
</evidence>
<feature type="compositionally biased region" description="Basic and acidic residues" evidence="13">
    <location>
        <begin position="256"/>
        <end position="268"/>
    </location>
</feature>
<sequence>MIIHLSALVACLSLSLVTAKIYFEESFDDPSWEERWIRTTRQEFRGKPFGYFNWTAGKYSADPTDKGIRTMDKESHYAISRKFPRFNNKDKTLVIQFTLKYEIKLELGDAGHCAALFIKLLPSSHNPKYYDPEAKYLMKFGPDSCSSAHKIESDIYYRGRNWAFSRRADHDRAVFVYMPYPFFPDDAYTHLYTFVIHPNNTFEKRFDGKIIVEDSGHFEQCWQQIHPTRQLHVNYSDERPEDWDEREFILDPTETKPLDWDQPKEIPDPHASQPDDWDTVADGQWEHPLIINPDYKGEWQPTRVIPNPDHKGRWSHKMMDNPKYVEDPEMYLVKDIGAIGIEGWHEQPGTVLDNILITDDLELALARGVPWQARAHAAEIEAWGKVCEAERLERVKEFERMKKDRQKMKNIIKNQAKRHHHDEL</sequence>
<accession>A0A1W0X3H2</accession>
<keyword evidence="15" id="KW-1185">Reference proteome</keyword>
<dbReference type="EMBL" id="MTYJ01000019">
    <property type="protein sequence ID" value="OQV22049.1"/>
    <property type="molecule type" value="Genomic_DNA"/>
</dbReference>
<dbReference type="Gene3D" id="2.10.250.10">
    <property type="entry name" value="Calreticulin/calnexin, P domain"/>
    <property type="match status" value="1"/>
</dbReference>
<dbReference type="PRINTS" id="PR00626">
    <property type="entry name" value="CALRETICULIN"/>
</dbReference>
<dbReference type="GO" id="GO:0051082">
    <property type="term" value="F:unfolded protein binding"/>
    <property type="evidence" value="ECO:0007669"/>
    <property type="project" value="InterPro"/>
</dbReference>
<keyword evidence="5 12" id="KW-0732">Signal</keyword>
<keyword evidence="6" id="KW-0430">Lectin</keyword>
<dbReference type="Gene3D" id="2.60.120.200">
    <property type="match status" value="1"/>
</dbReference>
<dbReference type="GO" id="GO:0006457">
    <property type="term" value="P:protein folding"/>
    <property type="evidence" value="ECO:0007669"/>
    <property type="project" value="InterPro"/>
</dbReference>
<evidence type="ECO:0000256" key="3">
    <source>
        <dbReference type="ARBA" id="ARBA00015837"/>
    </source>
</evidence>
<dbReference type="PANTHER" id="PTHR11073">
    <property type="entry name" value="CALRETICULIN AND CALNEXIN"/>
    <property type="match status" value="1"/>
</dbReference>
<feature type="region of interest" description="Disordered" evidence="13">
    <location>
        <begin position="256"/>
        <end position="276"/>
    </location>
</feature>
<evidence type="ECO:0000313" key="14">
    <source>
        <dbReference type="EMBL" id="OQV22049.1"/>
    </source>
</evidence>
<dbReference type="Proteomes" id="UP000192578">
    <property type="component" value="Unassembled WGS sequence"/>
</dbReference>
<dbReference type="GO" id="GO:0030246">
    <property type="term" value="F:carbohydrate binding"/>
    <property type="evidence" value="ECO:0007669"/>
    <property type="project" value="UniProtKB-KW"/>
</dbReference>
<name>A0A1W0X3H2_HYPEX</name>